<evidence type="ECO:0000313" key="17">
    <source>
        <dbReference type="Proteomes" id="UP000265000"/>
    </source>
</evidence>
<dbReference type="InterPro" id="IPR050971">
    <property type="entry name" value="Cadherin-domain_protein"/>
</dbReference>
<keyword evidence="17" id="KW-1185">Reference proteome</keyword>
<keyword evidence="13" id="KW-0325">Glycoprotein</keyword>
<dbReference type="PRINTS" id="PR00205">
    <property type="entry name" value="CADHERIN"/>
</dbReference>
<keyword evidence="3" id="KW-0245">EGF-like domain</keyword>
<dbReference type="InterPro" id="IPR015919">
    <property type="entry name" value="Cadherin-like_sf"/>
</dbReference>
<keyword evidence="8 14" id="KW-0106">Calcium</keyword>
<evidence type="ECO:0000256" key="1">
    <source>
        <dbReference type="ARBA" id="ARBA00004251"/>
    </source>
</evidence>
<dbReference type="CDD" id="cd11304">
    <property type="entry name" value="Cadherin_repeat"/>
    <property type="match status" value="7"/>
</dbReference>
<proteinExistence type="predicted"/>
<evidence type="ECO:0000256" key="10">
    <source>
        <dbReference type="ARBA" id="ARBA00022989"/>
    </source>
</evidence>
<sequence length="843" mass="93109">MFHVDQLGGVLTVENPLDYESKKEFSLLIEARDSGSPPFSSFVKIQINITDVNDNFPQFTQAEYRCEVYENSPPSGVCDVLAIDADSPNYSAVWYNITEGNIDESFTLDPENGLVSTIVSLDRESIPFFNLTVEAAEPDNPLHTDQATVIIFVLDRNDNAPRFSEVYLAEVSENAPIFILQVFATDRDIGKNSDVTVRIEQFNHHPPMFLPSPAFVVIPYDLVLGTEVFRLTATDIDTNSSDHIDENESLTLLVVAKDLGYPSLTSQTEITFEVIGKNQFSPRFSETDVMFSVPEDLPFGSVAGKIQAEDGDYGPNGAITYCISPQDKYFPISVGEFSGLLTLTRELDYEKESSYNLQIKAKDGGWISKSAWLNVTVIVIDVNDNPPVFSMSEYIATLRENSKVRTNVLDVKATDIDSGINAQISFSIIAGSLDKFAIDPINGSIITLDVFDYEHEKTFDLTIKASNTARHTLYSLAFVIIHILDVNEFTPTFIKERFNFSVFKNAPVGTSIGKVTATDNDSGPEGEVVYLLFGHGKNLVFDISSRSGEIHTSGSLRDRGNSNIILKVLAKNSGIINGTNVAETLVNVTVIETNDAPMFTSTSYEVNVKEDSPIGTSVLTVSALDRDSVLERNRFIFRIVDGNTNSSFSIDPLRGIVLVNSPLDRERWSVYNLTVTATDNGSPPATGTTNVIVSIDDINDNAPKLLTTKVQVKENQPEETIVARLNALDFDLPPNQGPFTFWLSNLSAESAFFLTPDGVLLTTRVIDRENVSEYRLLVVVKDAGLPLPLSSTTTLHVRVEDENDNPPSPRNIFIEVKYFGTPFRLPQDANGRTIGSRKFLNDT</sequence>
<evidence type="ECO:0000256" key="3">
    <source>
        <dbReference type="ARBA" id="ARBA00022536"/>
    </source>
</evidence>
<dbReference type="PROSITE" id="PS50268">
    <property type="entry name" value="CADHERIN_2"/>
    <property type="match status" value="8"/>
</dbReference>
<dbReference type="GO" id="GO:0007156">
    <property type="term" value="P:homophilic cell adhesion via plasma membrane adhesion molecules"/>
    <property type="evidence" value="ECO:0007669"/>
    <property type="project" value="InterPro"/>
</dbReference>
<keyword evidence="9" id="KW-0130">Cell adhesion</keyword>
<dbReference type="GO" id="GO:0009653">
    <property type="term" value="P:anatomical structure morphogenesis"/>
    <property type="evidence" value="ECO:0007669"/>
    <property type="project" value="UniProtKB-ARBA"/>
</dbReference>
<dbReference type="PANTHER" id="PTHR24025:SF23">
    <property type="entry name" value="NEURAL-CADHERIN"/>
    <property type="match status" value="1"/>
</dbReference>
<dbReference type="Gene3D" id="2.60.40.60">
    <property type="entry name" value="Cadherins"/>
    <property type="match status" value="8"/>
</dbReference>
<comment type="subcellular location">
    <subcellularLocation>
        <location evidence="1">Cell membrane</location>
        <topology evidence="1">Single-pass type I membrane protein</topology>
    </subcellularLocation>
</comment>
<evidence type="ECO:0000256" key="2">
    <source>
        <dbReference type="ARBA" id="ARBA00022475"/>
    </source>
</evidence>
<protein>
    <recommendedName>
        <fullName evidence="15">Cadherin domain-containing protein</fullName>
    </recommendedName>
</protein>
<feature type="domain" description="Cadherin" evidence="15">
    <location>
        <begin position="600"/>
        <end position="705"/>
    </location>
</feature>
<evidence type="ECO:0000256" key="6">
    <source>
        <dbReference type="ARBA" id="ARBA00022729"/>
    </source>
</evidence>
<name>A0A3Q2QKZ6_FUNHE</name>
<feature type="domain" description="Cadherin" evidence="15">
    <location>
        <begin position="390"/>
        <end position="493"/>
    </location>
</feature>
<evidence type="ECO:0000256" key="11">
    <source>
        <dbReference type="ARBA" id="ARBA00023136"/>
    </source>
</evidence>
<evidence type="ECO:0000256" key="9">
    <source>
        <dbReference type="ARBA" id="ARBA00022889"/>
    </source>
</evidence>
<dbReference type="PROSITE" id="PS00232">
    <property type="entry name" value="CADHERIN_1"/>
    <property type="match status" value="5"/>
</dbReference>
<keyword evidence="6" id="KW-0732">Signal</keyword>
<accession>A0A3Q2QKZ6</accession>
<dbReference type="InterPro" id="IPR002126">
    <property type="entry name" value="Cadherin-like_dom"/>
</dbReference>
<evidence type="ECO:0000256" key="14">
    <source>
        <dbReference type="PROSITE-ProRule" id="PRU00043"/>
    </source>
</evidence>
<dbReference type="SMART" id="SM00112">
    <property type="entry name" value="CA"/>
    <property type="match status" value="8"/>
</dbReference>
<feature type="domain" description="Cadherin" evidence="15">
    <location>
        <begin position="704"/>
        <end position="809"/>
    </location>
</feature>
<dbReference type="PANTHER" id="PTHR24025">
    <property type="entry name" value="DESMOGLEIN FAMILY MEMBER"/>
    <property type="match status" value="1"/>
</dbReference>
<reference evidence="16" key="2">
    <citation type="submission" date="2025-09" db="UniProtKB">
        <authorList>
            <consortium name="Ensembl"/>
        </authorList>
    </citation>
    <scope>IDENTIFICATION</scope>
</reference>
<feature type="domain" description="Cadherin" evidence="15">
    <location>
        <begin position="163"/>
        <end position="284"/>
    </location>
</feature>
<reference evidence="16" key="1">
    <citation type="submission" date="2025-08" db="UniProtKB">
        <authorList>
            <consortium name="Ensembl"/>
        </authorList>
    </citation>
    <scope>IDENTIFICATION</scope>
</reference>
<dbReference type="GO" id="GO:0005509">
    <property type="term" value="F:calcium ion binding"/>
    <property type="evidence" value="ECO:0007669"/>
    <property type="project" value="UniProtKB-UniRule"/>
</dbReference>
<evidence type="ECO:0000256" key="13">
    <source>
        <dbReference type="ARBA" id="ARBA00023180"/>
    </source>
</evidence>
<keyword evidence="11" id="KW-0472">Membrane</keyword>
<dbReference type="FunFam" id="2.60.40.60:FF:000106">
    <property type="entry name" value="FAT atypical cadherin 4"/>
    <property type="match status" value="1"/>
</dbReference>
<dbReference type="Proteomes" id="UP000265000">
    <property type="component" value="Unplaced"/>
</dbReference>
<evidence type="ECO:0000256" key="8">
    <source>
        <dbReference type="ARBA" id="ARBA00022837"/>
    </source>
</evidence>
<dbReference type="FunFam" id="2.60.40.60:FF:000080">
    <property type="entry name" value="FAT atypical cadherin 1"/>
    <property type="match status" value="1"/>
</dbReference>
<feature type="domain" description="Cadherin" evidence="15">
    <location>
        <begin position="1"/>
        <end position="59"/>
    </location>
</feature>
<feature type="domain" description="Cadherin" evidence="15">
    <location>
        <begin position="60"/>
        <end position="163"/>
    </location>
</feature>
<evidence type="ECO:0000256" key="4">
    <source>
        <dbReference type="ARBA" id="ARBA00022692"/>
    </source>
</evidence>
<keyword evidence="12" id="KW-1015">Disulfide bond</keyword>
<dbReference type="STRING" id="8078.ENSFHEP00000028081"/>
<keyword evidence="2" id="KW-1003">Cell membrane</keyword>
<evidence type="ECO:0000313" key="16">
    <source>
        <dbReference type="Ensembl" id="ENSFHEP00000028081.1"/>
    </source>
</evidence>
<dbReference type="FunFam" id="2.60.40.60:FF:000020">
    <property type="entry name" value="Dachsous cadherin-related 1b"/>
    <property type="match status" value="1"/>
</dbReference>
<dbReference type="Pfam" id="PF00028">
    <property type="entry name" value="Cadherin"/>
    <property type="match status" value="7"/>
</dbReference>
<dbReference type="FunFam" id="2.60.40.60:FF:000123">
    <property type="entry name" value="Protocadherin beta 4"/>
    <property type="match status" value="1"/>
</dbReference>
<keyword evidence="10" id="KW-1133">Transmembrane helix</keyword>
<dbReference type="InterPro" id="IPR020894">
    <property type="entry name" value="Cadherin_CS"/>
</dbReference>
<keyword evidence="5" id="KW-0479">Metal-binding</keyword>
<dbReference type="AlphaFoldDB" id="A0A3Q2QKZ6"/>
<keyword evidence="7" id="KW-0677">Repeat</keyword>
<feature type="domain" description="Cadherin" evidence="15">
    <location>
        <begin position="285"/>
        <end position="389"/>
    </location>
</feature>
<dbReference type="GO" id="GO:0005911">
    <property type="term" value="C:cell-cell junction"/>
    <property type="evidence" value="ECO:0007669"/>
    <property type="project" value="TreeGrafter"/>
</dbReference>
<dbReference type="GO" id="GO:0005886">
    <property type="term" value="C:plasma membrane"/>
    <property type="evidence" value="ECO:0007669"/>
    <property type="project" value="UniProtKB-SubCell"/>
</dbReference>
<keyword evidence="4" id="KW-0812">Transmembrane</keyword>
<feature type="domain" description="Cadherin" evidence="15">
    <location>
        <begin position="494"/>
        <end position="599"/>
    </location>
</feature>
<dbReference type="FunFam" id="2.60.40.60:FF:000039">
    <property type="entry name" value="FAT atypical cadherin 3"/>
    <property type="match status" value="1"/>
</dbReference>
<dbReference type="SUPFAM" id="SSF49313">
    <property type="entry name" value="Cadherin-like"/>
    <property type="match status" value="9"/>
</dbReference>
<evidence type="ECO:0000259" key="15">
    <source>
        <dbReference type="PROSITE" id="PS50268"/>
    </source>
</evidence>
<evidence type="ECO:0000256" key="12">
    <source>
        <dbReference type="ARBA" id="ARBA00023157"/>
    </source>
</evidence>
<dbReference type="Ensembl" id="ENSFHET00000017380.1">
    <property type="protein sequence ID" value="ENSFHEP00000028081.1"/>
    <property type="gene ID" value="ENSFHEG00000011947.1"/>
</dbReference>
<dbReference type="GeneTree" id="ENSGT00940000155719"/>
<evidence type="ECO:0000256" key="7">
    <source>
        <dbReference type="ARBA" id="ARBA00022737"/>
    </source>
</evidence>
<evidence type="ECO:0000256" key="5">
    <source>
        <dbReference type="ARBA" id="ARBA00022723"/>
    </source>
</evidence>
<organism evidence="16 17">
    <name type="scientific">Fundulus heteroclitus</name>
    <name type="common">Killifish</name>
    <name type="synonym">Mummichog</name>
    <dbReference type="NCBI Taxonomy" id="8078"/>
    <lineage>
        <taxon>Eukaryota</taxon>
        <taxon>Metazoa</taxon>
        <taxon>Chordata</taxon>
        <taxon>Craniata</taxon>
        <taxon>Vertebrata</taxon>
        <taxon>Euteleostomi</taxon>
        <taxon>Actinopterygii</taxon>
        <taxon>Neopterygii</taxon>
        <taxon>Teleostei</taxon>
        <taxon>Neoteleostei</taxon>
        <taxon>Acanthomorphata</taxon>
        <taxon>Ovalentaria</taxon>
        <taxon>Atherinomorphae</taxon>
        <taxon>Cyprinodontiformes</taxon>
        <taxon>Fundulidae</taxon>
        <taxon>Fundulus</taxon>
    </lineage>
</organism>